<dbReference type="Proteomes" id="UP000094626">
    <property type="component" value="Plasmid pSA1"/>
</dbReference>
<feature type="chain" id="PRO_5009104885" evidence="4">
    <location>
        <begin position="22"/>
        <end position="547"/>
    </location>
</feature>
<dbReference type="KEGG" id="nre:BES08_20645"/>
<dbReference type="Gene3D" id="3.10.20.310">
    <property type="entry name" value="membrane protein fhac"/>
    <property type="match status" value="1"/>
</dbReference>
<dbReference type="InterPro" id="IPR005565">
    <property type="entry name" value="Hemolysn_activator_HlyB_C"/>
</dbReference>
<evidence type="ECO:0000313" key="7">
    <source>
        <dbReference type="EMBL" id="AOR80068.1"/>
    </source>
</evidence>
<protein>
    <submittedName>
        <fullName evidence="7">Peptidase S33</fullName>
    </submittedName>
</protein>
<evidence type="ECO:0000259" key="5">
    <source>
        <dbReference type="Pfam" id="PF03865"/>
    </source>
</evidence>
<name>A0A1D8AD62_9SPHN</name>
<geneLocation type="plasmid" evidence="7 8">
    <name>pSA1</name>
</geneLocation>
<keyword evidence="2" id="KW-0812">Transmembrane</keyword>
<dbReference type="Pfam" id="PF03865">
    <property type="entry name" value="ShlB"/>
    <property type="match status" value="1"/>
</dbReference>
<organism evidence="7 8">
    <name type="scientific">Novosphingobium resinovorum</name>
    <dbReference type="NCBI Taxonomy" id="158500"/>
    <lineage>
        <taxon>Bacteria</taxon>
        <taxon>Pseudomonadati</taxon>
        <taxon>Pseudomonadota</taxon>
        <taxon>Alphaproteobacteria</taxon>
        <taxon>Sphingomonadales</taxon>
        <taxon>Sphingomonadaceae</taxon>
        <taxon>Novosphingobium</taxon>
    </lineage>
</organism>
<proteinExistence type="predicted"/>
<dbReference type="PANTHER" id="PTHR34597">
    <property type="entry name" value="SLR1661 PROTEIN"/>
    <property type="match status" value="1"/>
</dbReference>
<evidence type="ECO:0000256" key="1">
    <source>
        <dbReference type="ARBA" id="ARBA00022452"/>
    </source>
</evidence>
<evidence type="ECO:0000313" key="8">
    <source>
        <dbReference type="Proteomes" id="UP000094626"/>
    </source>
</evidence>
<gene>
    <name evidence="7" type="ORF">BES08_20645</name>
</gene>
<feature type="domain" description="Polypeptide-transport-associated ShlB-type" evidence="6">
    <location>
        <begin position="70"/>
        <end position="142"/>
    </location>
</feature>
<feature type="domain" description="Haemolysin activator HlyB C-terminal" evidence="5">
    <location>
        <begin position="214"/>
        <end position="485"/>
    </location>
</feature>
<keyword evidence="1" id="KW-0472">Membrane</keyword>
<reference evidence="8" key="1">
    <citation type="journal article" date="2017" name="J. Biotechnol.">
        <title>Complete genome sequence of Novosphingobium resinovorum SA1, a versatile xenobiotic-degrading bacterium capable of utilizing sulfanilic acid.</title>
        <authorList>
            <person name="Hegedus B."/>
            <person name="Kos P.B."/>
            <person name="Balint B."/>
            <person name="Maroti G."/>
            <person name="Gan H.M."/>
            <person name="Perei K."/>
            <person name="Rakhely G."/>
        </authorList>
    </citation>
    <scope>NUCLEOTIDE SEQUENCE [LARGE SCALE GENOMIC DNA]</scope>
    <source>
        <strain evidence="8">SA1</strain>
    </source>
</reference>
<dbReference type="GO" id="GO:0046819">
    <property type="term" value="P:protein secretion by the type V secretion system"/>
    <property type="evidence" value="ECO:0007669"/>
    <property type="project" value="TreeGrafter"/>
</dbReference>
<accession>A0A1D8AD62</accession>
<dbReference type="AlphaFoldDB" id="A0A1D8AD62"/>
<evidence type="ECO:0000256" key="4">
    <source>
        <dbReference type="SAM" id="SignalP"/>
    </source>
</evidence>
<dbReference type="InterPro" id="IPR013686">
    <property type="entry name" value="Polypept-transport_assoc_ShlB"/>
</dbReference>
<evidence type="ECO:0000256" key="3">
    <source>
        <dbReference type="ARBA" id="ARBA00023237"/>
    </source>
</evidence>
<dbReference type="GO" id="GO:0098046">
    <property type="term" value="C:type V protein secretion system complex"/>
    <property type="evidence" value="ECO:0007669"/>
    <property type="project" value="TreeGrafter"/>
</dbReference>
<keyword evidence="7" id="KW-0614">Plasmid</keyword>
<dbReference type="Gene3D" id="2.40.160.50">
    <property type="entry name" value="membrane protein fhac: a member of the omp85/tpsb transporter family"/>
    <property type="match status" value="1"/>
</dbReference>
<feature type="signal peptide" evidence="4">
    <location>
        <begin position="1"/>
        <end position="21"/>
    </location>
</feature>
<evidence type="ECO:0000259" key="6">
    <source>
        <dbReference type="Pfam" id="PF08479"/>
    </source>
</evidence>
<sequence>MRRGLLAVGAALTLVAPHALAQGSTVLNQSPTIDRDRLDRQDPAIPRAAPPTELPSAPVSVDTAASTVALKEVRYLGSTLDRKVLDAATGPFIGGPLDRDTLQKLANAVSGAYAKSDIAFYAVSIPAQSASGGVLTVRVLEGRIVHYALAGETSSTPKRLIDAHIKRLMRETPTHKSTIERTLSLLRDIPGQTVQAKLRGTATPGELALDLDVSRKQVEITVNLNNRGVFNVTTGAQAQVGVAFNGLLREGDSTRLSGYVPLQPRRYQLYSASHQTPIGSSGTTIGVSGAYVRTRTRDLDILGEAKQVGIVVSHPLVRSYQRNLTLTASLDGTNSDNYYLDTAFGGFRTRAARLGASWSAIGKTSGYGISLSLSHGLSGLGAQAIEGYSRTAFRKANVQATFVTELDSRLAAKVNLRGQYSPDRLPTTERFVLGGEGAGLAYRDGFLTADKAVAGGAELSWRALGGKSSARALTLFTYVDGALAHSRARPIYGLISQDYSLASAGGGIRITPLKGWTATGQVAVPVKKPFDGMSSKARFFFSVSRTL</sequence>
<dbReference type="Pfam" id="PF08479">
    <property type="entry name" value="POTRA_2"/>
    <property type="match status" value="1"/>
</dbReference>
<keyword evidence="4" id="KW-0732">Signal</keyword>
<dbReference type="EMBL" id="CP017076">
    <property type="protein sequence ID" value="AOR80068.1"/>
    <property type="molecule type" value="Genomic_DNA"/>
</dbReference>
<keyword evidence="8" id="KW-1185">Reference proteome</keyword>
<dbReference type="GO" id="GO:0008320">
    <property type="term" value="F:protein transmembrane transporter activity"/>
    <property type="evidence" value="ECO:0007669"/>
    <property type="project" value="TreeGrafter"/>
</dbReference>
<keyword evidence="1" id="KW-1134">Transmembrane beta strand</keyword>
<evidence type="ECO:0000256" key="2">
    <source>
        <dbReference type="ARBA" id="ARBA00022692"/>
    </source>
</evidence>
<dbReference type="InterPro" id="IPR051544">
    <property type="entry name" value="TPS_OM_transporter"/>
</dbReference>
<dbReference type="PANTHER" id="PTHR34597:SF6">
    <property type="entry name" value="BLR6126 PROTEIN"/>
    <property type="match status" value="1"/>
</dbReference>
<keyword evidence="3" id="KW-0998">Cell outer membrane</keyword>